<comment type="caution">
    <text evidence="1">The sequence shown here is derived from an EMBL/GenBank/DDBJ whole genome shotgun (WGS) entry which is preliminary data.</text>
</comment>
<gene>
    <name evidence="1" type="ORF">BG61_34225</name>
</gene>
<proteinExistence type="predicted"/>
<evidence type="ECO:0000313" key="2">
    <source>
        <dbReference type="Proteomes" id="UP000027466"/>
    </source>
</evidence>
<dbReference type="InterPro" id="IPR021098">
    <property type="entry name" value="Phage_P22_Gp10"/>
</dbReference>
<reference evidence="1 2" key="1">
    <citation type="submission" date="2014-03" db="EMBL/GenBank/DDBJ databases">
        <title>Draft Genome Sequences of Four Burkholderia Strains.</title>
        <authorList>
            <person name="Liu X.Y."/>
            <person name="Li C.X."/>
            <person name="Xu J.H."/>
        </authorList>
    </citation>
    <scope>NUCLEOTIDE SEQUENCE [LARGE SCALE GENOMIC DNA]</scope>
    <source>
        <strain evidence="1 2">DSM 50014</strain>
    </source>
</reference>
<accession>A0A069PPK1</accession>
<evidence type="ECO:0000313" key="1">
    <source>
        <dbReference type="EMBL" id="KDR39206.1"/>
    </source>
</evidence>
<protein>
    <submittedName>
        <fullName evidence="1">Uncharacterized protein</fullName>
    </submittedName>
</protein>
<keyword evidence="2" id="KW-1185">Reference proteome</keyword>
<sequence>MQGGFAVNLKLRQIPTKDKPGTCTSHGGLTQWLPSSAIGESDRGGILWKDKMYRVQGSSVYAYAADGTRTLLGGVVNDGLKCRLDYSFDNLIIVSAGLLYYYAPTGYSNATGATAVSGGTGYNVGDTITIGPLGCFATLTVTAVSSGVITAVAVTTQQRVLTNFIPANPAPQVLSSGGGTGATFNIVWTSVGNFLPVNMSLSAGITPIVDACFMAGYVIVTDGVDVWVSSLVNLTFFPGYFGSAEYDPDGITAIFKLNNQLYVHGVNTTQTMANTGGNNFPFTVQQSYTFDIGCVSRQTMCYFNRSLAWIGGGRNMPNGVWMLNGNAPAKISSAAVDFELAKLSAAQVAVVTLEAISFEDSELLYVHLPDKTLVFDATATAGLGVKFWTQLNSGAEANDFYRARNFVRFNGMWACGDLADNRVGFLDSTTGGHYGAPVLHRTSSPMVMLPLASAGLRSVELKCITGQAGDTSRIAMTYSSDGIRWSQTRYTRAVTRGGYSKRIRWLPGGLTRNKMQVRIDHVTTAHVTWFGLDVELEPLAT</sequence>
<dbReference type="EMBL" id="JFHC01000064">
    <property type="protein sequence ID" value="KDR39206.1"/>
    <property type="molecule type" value="Genomic_DNA"/>
</dbReference>
<dbReference type="STRING" id="60547.GCA_000751215_02937"/>
<name>A0A069PPK1_9BURK</name>
<dbReference type="Pfam" id="PF11134">
    <property type="entry name" value="Phage_stabilise"/>
    <property type="match status" value="1"/>
</dbReference>
<dbReference type="AlphaFoldDB" id="A0A069PPK1"/>
<dbReference type="Proteomes" id="UP000027466">
    <property type="component" value="Unassembled WGS sequence"/>
</dbReference>
<organism evidence="1 2">
    <name type="scientific">Caballeronia glathei</name>
    <dbReference type="NCBI Taxonomy" id="60547"/>
    <lineage>
        <taxon>Bacteria</taxon>
        <taxon>Pseudomonadati</taxon>
        <taxon>Pseudomonadota</taxon>
        <taxon>Betaproteobacteria</taxon>
        <taxon>Burkholderiales</taxon>
        <taxon>Burkholderiaceae</taxon>
        <taxon>Caballeronia</taxon>
    </lineage>
</organism>